<sequence length="308" mass="33905">MAEKSKILVLGGTGYIGKFIVEASAKAGHPTFALIRESTVSHPEKSKLIQSFKTSGVTLLYGDLGDHESLVKAIKQVDVVISTLGGAQIINQVKLIAAIKEAGNIKRFLPSEFGLDVDRHHAVEPVTSFFGQKVKIRRETEAAGIPYTYISSNFFAGYFLPTLGQQNVTAPPRDKVVILGDGNVKGVYVTEEDIGTYTIKTVDDPRTLNKIVYFRPHGNVVTFNELVSLWENKIKSTLQKIYIPEDQLLKMIQESPFPVNLVLALGHSMLVKGDGTNFEIEPSFGVEVTELYPEVKSTSVDNYLNAFV</sequence>
<protein>
    <submittedName>
        <fullName evidence="5">Isoflavone reductase-like protein</fullName>
    </submittedName>
</protein>
<dbReference type="Gene3D" id="3.40.50.720">
    <property type="entry name" value="NAD(P)-binding Rossmann-like Domain"/>
    <property type="match status" value="1"/>
</dbReference>
<evidence type="ECO:0000256" key="2">
    <source>
        <dbReference type="ARBA" id="ARBA00023002"/>
    </source>
</evidence>
<dbReference type="GO" id="GO:0016491">
    <property type="term" value="F:oxidoreductase activity"/>
    <property type="evidence" value="ECO:0007669"/>
    <property type="project" value="UniProtKB-KW"/>
</dbReference>
<dbReference type="Proteomes" id="UP000087171">
    <property type="component" value="Chromosome Ca8"/>
</dbReference>
<reference evidence="4" key="1">
    <citation type="journal article" date="2013" name="Nat. Biotechnol.">
        <title>Draft genome sequence of chickpea (Cicer arietinum) provides a resource for trait improvement.</title>
        <authorList>
            <person name="Varshney R.K."/>
            <person name="Song C."/>
            <person name="Saxena R.K."/>
            <person name="Azam S."/>
            <person name="Yu S."/>
            <person name="Sharpe A.G."/>
            <person name="Cannon S."/>
            <person name="Baek J."/>
            <person name="Rosen B.D."/>
            <person name="Tar'an B."/>
            <person name="Millan T."/>
            <person name="Zhang X."/>
            <person name="Ramsay L.D."/>
            <person name="Iwata A."/>
            <person name="Wang Y."/>
            <person name="Nelson W."/>
            <person name="Farmer A.D."/>
            <person name="Gaur P.M."/>
            <person name="Soderlund C."/>
            <person name="Penmetsa R.V."/>
            <person name="Xu C."/>
            <person name="Bharti A.K."/>
            <person name="He W."/>
            <person name="Winter P."/>
            <person name="Zhao S."/>
            <person name="Hane J.K."/>
            <person name="Carrasquilla-Garcia N."/>
            <person name="Condie J.A."/>
            <person name="Upadhyaya H.D."/>
            <person name="Luo M.C."/>
            <person name="Thudi M."/>
            <person name="Gowda C.L."/>
            <person name="Singh N.P."/>
            <person name="Lichtenzveig J."/>
            <person name="Gali K.K."/>
            <person name="Rubio J."/>
            <person name="Nadarajan N."/>
            <person name="Dolezel J."/>
            <person name="Bansal K.C."/>
            <person name="Xu X."/>
            <person name="Edwards D."/>
            <person name="Zhang G."/>
            <person name="Kahl G."/>
            <person name="Gil J."/>
            <person name="Singh K.B."/>
            <person name="Datta S.K."/>
            <person name="Jackson S.A."/>
            <person name="Wang J."/>
            <person name="Cook D.R."/>
        </authorList>
    </citation>
    <scope>NUCLEOTIDE SEQUENCE [LARGE SCALE GENOMIC DNA]</scope>
    <source>
        <strain evidence="4">cv. CDC Frontier</strain>
    </source>
</reference>
<dbReference type="InterPro" id="IPR036291">
    <property type="entry name" value="NAD(P)-bd_dom_sf"/>
</dbReference>
<dbReference type="PANTHER" id="PTHR43349">
    <property type="entry name" value="PINORESINOL REDUCTASE-RELATED"/>
    <property type="match status" value="1"/>
</dbReference>
<dbReference type="InterPro" id="IPR045312">
    <property type="entry name" value="PCBER-like"/>
</dbReference>
<dbReference type="PANTHER" id="PTHR43349:SF40">
    <property type="entry name" value="PHENYLCOUMARAN BENZYLIC ETHER REDUCTASE-LIKE PROTEIN FI1"/>
    <property type="match status" value="1"/>
</dbReference>
<keyword evidence="2" id="KW-0560">Oxidoreductase</keyword>
<feature type="domain" description="NmrA-like" evidence="3">
    <location>
        <begin position="3"/>
        <end position="304"/>
    </location>
</feature>
<evidence type="ECO:0000256" key="1">
    <source>
        <dbReference type="ARBA" id="ARBA00022857"/>
    </source>
</evidence>
<dbReference type="InterPro" id="IPR050608">
    <property type="entry name" value="NmrA-type/Isoflavone_red_sf"/>
</dbReference>
<dbReference type="eggNOG" id="ENOG502QPMY">
    <property type="taxonomic scope" value="Eukaryota"/>
</dbReference>
<dbReference type="CDD" id="cd05259">
    <property type="entry name" value="PCBER_SDR_a"/>
    <property type="match status" value="1"/>
</dbReference>
<dbReference type="OrthoDB" id="419598at2759"/>
<dbReference type="KEGG" id="cam:101508417"/>
<dbReference type="STRING" id="3827.A0A1S2YYS5"/>
<organism evidence="4 5">
    <name type="scientific">Cicer arietinum</name>
    <name type="common">Chickpea</name>
    <name type="synonym">Garbanzo</name>
    <dbReference type="NCBI Taxonomy" id="3827"/>
    <lineage>
        <taxon>Eukaryota</taxon>
        <taxon>Viridiplantae</taxon>
        <taxon>Streptophyta</taxon>
        <taxon>Embryophyta</taxon>
        <taxon>Tracheophyta</taxon>
        <taxon>Spermatophyta</taxon>
        <taxon>Magnoliopsida</taxon>
        <taxon>eudicotyledons</taxon>
        <taxon>Gunneridae</taxon>
        <taxon>Pentapetalae</taxon>
        <taxon>rosids</taxon>
        <taxon>fabids</taxon>
        <taxon>Fabales</taxon>
        <taxon>Fabaceae</taxon>
        <taxon>Papilionoideae</taxon>
        <taxon>50 kb inversion clade</taxon>
        <taxon>NPAAA clade</taxon>
        <taxon>Hologalegina</taxon>
        <taxon>IRL clade</taxon>
        <taxon>Cicereae</taxon>
        <taxon>Cicer</taxon>
    </lineage>
</organism>
<dbReference type="SUPFAM" id="SSF51735">
    <property type="entry name" value="NAD(P)-binding Rossmann-fold domains"/>
    <property type="match status" value="1"/>
</dbReference>
<accession>A0A1S2YYS5</accession>
<evidence type="ECO:0000313" key="4">
    <source>
        <dbReference type="Proteomes" id="UP000087171"/>
    </source>
</evidence>
<gene>
    <name evidence="5" type="primary">LOC101508417</name>
</gene>
<dbReference type="InterPro" id="IPR008030">
    <property type="entry name" value="NmrA-like"/>
</dbReference>
<dbReference type="AlphaFoldDB" id="A0A1S2YYS5"/>
<dbReference type="RefSeq" id="XP_004512064.1">
    <property type="nucleotide sequence ID" value="XM_004512007.3"/>
</dbReference>
<dbReference type="Gene3D" id="3.90.25.10">
    <property type="entry name" value="UDP-galactose 4-epimerase, domain 1"/>
    <property type="match status" value="1"/>
</dbReference>
<proteinExistence type="predicted"/>
<dbReference type="PaxDb" id="3827-XP_004512064.1"/>
<name>A0A1S2YYS5_CICAR</name>
<keyword evidence="4" id="KW-1185">Reference proteome</keyword>
<evidence type="ECO:0000313" key="5">
    <source>
        <dbReference type="RefSeq" id="XP_004512064.1"/>
    </source>
</evidence>
<dbReference type="GO" id="GO:0009807">
    <property type="term" value="P:lignan biosynthetic process"/>
    <property type="evidence" value="ECO:0007669"/>
    <property type="project" value="UniProtKB-ARBA"/>
</dbReference>
<keyword evidence="1" id="KW-0521">NADP</keyword>
<dbReference type="GeneID" id="101508417"/>
<dbReference type="Pfam" id="PF05368">
    <property type="entry name" value="NmrA"/>
    <property type="match status" value="1"/>
</dbReference>
<reference evidence="5" key="2">
    <citation type="submission" date="2025-08" db="UniProtKB">
        <authorList>
            <consortium name="RefSeq"/>
        </authorList>
    </citation>
    <scope>IDENTIFICATION</scope>
    <source>
        <tissue evidence="5">Etiolated seedlings</tissue>
    </source>
</reference>
<evidence type="ECO:0000259" key="3">
    <source>
        <dbReference type="Pfam" id="PF05368"/>
    </source>
</evidence>